<sequence length="223" mass="24799">MDIEIIPAILVKTFDEFKQKVEQVENYVNWVQLDVADGDFAPSRTWGDPVALHDYDPGVFIEAHLMVAEPERVISDWITGRAEEKDSGVRRIFFHYEATSAHEKIIRQIKNAGKEAGIAILPETPLSDIKLIDELVDAVLVFSGTLGFYGGNFREEETIAKVRALRQMHPDITIEVDGGMNPQTAPKVVKAGANAIVAGGYIFNSKDPIKAIEQLRQAVKQAR</sequence>
<keyword evidence="7" id="KW-0408">Iron</keyword>
<dbReference type="GO" id="GO:0006163">
    <property type="term" value="P:purine nucleotide metabolic process"/>
    <property type="evidence" value="ECO:0007669"/>
    <property type="project" value="UniProtKB-ARBA"/>
</dbReference>
<organism evidence="11 12">
    <name type="scientific">Candidatus Spechtbacteria bacterium RIFCSPLOWO2_01_FULL_46_10</name>
    <dbReference type="NCBI Taxonomy" id="1802163"/>
    <lineage>
        <taxon>Bacteria</taxon>
        <taxon>Candidatus Spechtiibacteriota</taxon>
    </lineage>
</organism>
<dbReference type="PANTHER" id="PTHR11749">
    <property type="entry name" value="RIBULOSE-5-PHOSPHATE-3-EPIMERASE"/>
    <property type="match status" value="1"/>
</dbReference>
<evidence type="ECO:0000313" key="12">
    <source>
        <dbReference type="Proteomes" id="UP000179153"/>
    </source>
</evidence>
<keyword evidence="6" id="KW-0862">Zinc</keyword>
<dbReference type="InterPro" id="IPR000056">
    <property type="entry name" value="Ribul_P_3_epim-like"/>
</dbReference>
<proteinExistence type="predicted"/>
<evidence type="ECO:0000256" key="1">
    <source>
        <dbReference type="ARBA" id="ARBA00001936"/>
    </source>
</evidence>
<reference evidence="11 12" key="1">
    <citation type="journal article" date="2016" name="Nat. Commun.">
        <title>Thousands of microbial genomes shed light on interconnected biogeochemical processes in an aquifer system.</title>
        <authorList>
            <person name="Anantharaman K."/>
            <person name="Brown C.T."/>
            <person name="Hug L.A."/>
            <person name="Sharon I."/>
            <person name="Castelle C.J."/>
            <person name="Probst A.J."/>
            <person name="Thomas B.C."/>
            <person name="Singh A."/>
            <person name="Wilkins M.J."/>
            <person name="Karaoz U."/>
            <person name="Brodie E.L."/>
            <person name="Williams K.H."/>
            <person name="Hubbard S.S."/>
            <person name="Banfield J.F."/>
        </authorList>
    </citation>
    <scope>NUCLEOTIDE SEQUENCE [LARGE SCALE GENOMIC DNA]</scope>
</reference>
<dbReference type="FunFam" id="3.20.20.70:FF:000191">
    <property type="entry name" value="ribulose-phosphate 3-epimerase isoform X2"/>
    <property type="match status" value="1"/>
</dbReference>
<dbReference type="SUPFAM" id="SSF51366">
    <property type="entry name" value="Ribulose-phoshate binding barrel"/>
    <property type="match status" value="1"/>
</dbReference>
<dbReference type="InterPro" id="IPR011060">
    <property type="entry name" value="RibuloseP-bd_barrel"/>
</dbReference>
<evidence type="ECO:0000256" key="6">
    <source>
        <dbReference type="ARBA" id="ARBA00022833"/>
    </source>
</evidence>
<dbReference type="STRING" id="1802163.A2932_01830"/>
<evidence type="ECO:0008006" key="13">
    <source>
        <dbReference type="Google" id="ProtNLM"/>
    </source>
</evidence>
<dbReference type="GO" id="GO:0046872">
    <property type="term" value="F:metal ion binding"/>
    <property type="evidence" value="ECO:0007669"/>
    <property type="project" value="UniProtKB-KW"/>
</dbReference>
<comment type="cofactor">
    <cofactor evidence="1">
        <name>Mn(2+)</name>
        <dbReference type="ChEBI" id="CHEBI:29035"/>
    </cofactor>
</comment>
<evidence type="ECO:0000256" key="4">
    <source>
        <dbReference type="ARBA" id="ARBA00011738"/>
    </source>
</evidence>
<evidence type="ECO:0000256" key="5">
    <source>
        <dbReference type="ARBA" id="ARBA00022723"/>
    </source>
</evidence>
<evidence type="ECO:0000313" key="11">
    <source>
        <dbReference type="EMBL" id="OGZ61935.1"/>
    </source>
</evidence>
<keyword evidence="10" id="KW-0119">Carbohydrate metabolism</keyword>
<dbReference type="CDD" id="cd00429">
    <property type="entry name" value="RPE"/>
    <property type="match status" value="1"/>
</dbReference>
<dbReference type="EMBL" id="MHOI01000006">
    <property type="protein sequence ID" value="OGZ61935.1"/>
    <property type="molecule type" value="Genomic_DNA"/>
</dbReference>
<gene>
    <name evidence="11" type="ORF">A2932_01830</name>
</gene>
<dbReference type="InterPro" id="IPR013785">
    <property type="entry name" value="Aldolase_TIM"/>
</dbReference>
<accession>A0A1G2HHG2</accession>
<evidence type="ECO:0000256" key="8">
    <source>
        <dbReference type="ARBA" id="ARBA00023211"/>
    </source>
</evidence>
<protein>
    <recommendedName>
        <fullName evidence="13">Ribulose-phosphate 3-epimerase</fullName>
    </recommendedName>
</protein>
<evidence type="ECO:0000256" key="10">
    <source>
        <dbReference type="ARBA" id="ARBA00023277"/>
    </source>
</evidence>
<dbReference type="GO" id="GO:0016857">
    <property type="term" value="F:racemase and epimerase activity, acting on carbohydrates and derivatives"/>
    <property type="evidence" value="ECO:0007669"/>
    <property type="project" value="InterPro"/>
</dbReference>
<dbReference type="Pfam" id="PF00834">
    <property type="entry name" value="Ribul_P_3_epim"/>
    <property type="match status" value="1"/>
</dbReference>
<comment type="subunit">
    <text evidence="4">Homodimer.</text>
</comment>
<name>A0A1G2HHG2_9BACT</name>
<evidence type="ECO:0000256" key="9">
    <source>
        <dbReference type="ARBA" id="ARBA00023235"/>
    </source>
</evidence>
<dbReference type="GO" id="GO:0046496">
    <property type="term" value="P:nicotinamide nucleotide metabolic process"/>
    <property type="evidence" value="ECO:0007669"/>
    <property type="project" value="UniProtKB-ARBA"/>
</dbReference>
<dbReference type="AlphaFoldDB" id="A0A1G2HHG2"/>
<comment type="cofactor">
    <cofactor evidence="2">
        <name>Zn(2+)</name>
        <dbReference type="ChEBI" id="CHEBI:29105"/>
    </cofactor>
</comment>
<dbReference type="GO" id="GO:0005975">
    <property type="term" value="P:carbohydrate metabolic process"/>
    <property type="evidence" value="ECO:0007669"/>
    <property type="project" value="InterPro"/>
</dbReference>
<keyword evidence="5" id="KW-0479">Metal-binding</keyword>
<evidence type="ECO:0000256" key="2">
    <source>
        <dbReference type="ARBA" id="ARBA00001947"/>
    </source>
</evidence>
<dbReference type="Proteomes" id="UP000179153">
    <property type="component" value="Unassembled WGS sequence"/>
</dbReference>
<dbReference type="GO" id="GO:1901135">
    <property type="term" value="P:carbohydrate derivative metabolic process"/>
    <property type="evidence" value="ECO:0007669"/>
    <property type="project" value="UniProtKB-ARBA"/>
</dbReference>
<comment type="cofactor">
    <cofactor evidence="3">
        <name>Fe(2+)</name>
        <dbReference type="ChEBI" id="CHEBI:29033"/>
    </cofactor>
</comment>
<evidence type="ECO:0000256" key="3">
    <source>
        <dbReference type="ARBA" id="ARBA00001954"/>
    </source>
</evidence>
<dbReference type="GO" id="GO:0006091">
    <property type="term" value="P:generation of precursor metabolites and energy"/>
    <property type="evidence" value="ECO:0007669"/>
    <property type="project" value="UniProtKB-ARBA"/>
</dbReference>
<keyword evidence="8" id="KW-0464">Manganese</keyword>
<evidence type="ECO:0000256" key="7">
    <source>
        <dbReference type="ARBA" id="ARBA00023004"/>
    </source>
</evidence>
<keyword evidence="9" id="KW-0413">Isomerase</keyword>
<dbReference type="Gene3D" id="3.20.20.70">
    <property type="entry name" value="Aldolase class I"/>
    <property type="match status" value="1"/>
</dbReference>
<comment type="caution">
    <text evidence="11">The sequence shown here is derived from an EMBL/GenBank/DDBJ whole genome shotgun (WGS) entry which is preliminary data.</text>
</comment>